<dbReference type="InterPro" id="IPR000550">
    <property type="entry name" value="Hppk"/>
</dbReference>
<feature type="domain" description="7,8-dihydro-6-hydroxymethylpterin-pyrophosphokinase" evidence="8">
    <location>
        <begin position="89"/>
        <end position="100"/>
    </location>
</feature>
<dbReference type="NCBIfam" id="TIGR01498">
    <property type="entry name" value="folK"/>
    <property type="match status" value="1"/>
</dbReference>
<keyword evidence="5 9" id="KW-0418">Kinase</keyword>
<name>A0A2M7S9Y6_9BACT</name>
<evidence type="ECO:0000256" key="4">
    <source>
        <dbReference type="ARBA" id="ARBA00022741"/>
    </source>
</evidence>
<dbReference type="InterPro" id="IPR035907">
    <property type="entry name" value="Hppk_sf"/>
</dbReference>
<sequence>MKTVYLAIGSNLGNRRQNVLGAAAVMQKTKGINIKKMSKLYETEPWGYKDQPKFINAAVLAETVLAPTQLFLILKGIEKKLGRKPQKIKWGPRKIDIDILLYGDKAVETNRLRIPHPEMHRRLFVLKPLAEIAPGVTHPVLKKTIKELLKKLEPRINTGQHRCNSRL</sequence>
<dbReference type="UniPathway" id="UPA00077">
    <property type="reaction ID" value="UER00155"/>
</dbReference>
<evidence type="ECO:0000256" key="7">
    <source>
        <dbReference type="ARBA" id="ARBA00022909"/>
    </source>
</evidence>
<dbReference type="CDD" id="cd00483">
    <property type="entry name" value="HPPK"/>
    <property type="match status" value="1"/>
</dbReference>
<evidence type="ECO:0000256" key="6">
    <source>
        <dbReference type="ARBA" id="ARBA00022840"/>
    </source>
</evidence>
<comment type="caution">
    <text evidence="9">The sequence shown here is derived from an EMBL/GenBank/DDBJ whole genome shotgun (WGS) entry which is preliminary data.</text>
</comment>
<proteinExistence type="predicted"/>
<keyword evidence="4" id="KW-0547">Nucleotide-binding</keyword>
<dbReference type="AlphaFoldDB" id="A0A2M7S9Y6"/>
<dbReference type="Proteomes" id="UP000229307">
    <property type="component" value="Unassembled WGS sequence"/>
</dbReference>
<dbReference type="EC" id="2.7.6.3" evidence="2"/>
<gene>
    <name evidence="9" type="primary">folK</name>
    <name evidence="9" type="ORF">COY52_07300</name>
</gene>
<dbReference type="Pfam" id="PF01288">
    <property type="entry name" value="HPPK"/>
    <property type="match status" value="1"/>
</dbReference>
<dbReference type="SUPFAM" id="SSF55083">
    <property type="entry name" value="6-hydroxymethyl-7,8-dihydropterin pyrophosphokinase, HPPK"/>
    <property type="match status" value="1"/>
</dbReference>
<evidence type="ECO:0000256" key="1">
    <source>
        <dbReference type="ARBA" id="ARBA00005051"/>
    </source>
</evidence>
<evidence type="ECO:0000256" key="2">
    <source>
        <dbReference type="ARBA" id="ARBA00013253"/>
    </source>
</evidence>
<organism evidence="9 10">
    <name type="scientific">Candidatus Desantisbacteria bacterium CG_4_10_14_0_8_um_filter_48_22</name>
    <dbReference type="NCBI Taxonomy" id="1974543"/>
    <lineage>
        <taxon>Bacteria</taxon>
        <taxon>Candidatus Desantisiibacteriota</taxon>
    </lineage>
</organism>
<evidence type="ECO:0000313" key="9">
    <source>
        <dbReference type="EMBL" id="PIZ16347.1"/>
    </source>
</evidence>
<dbReference type="PANTHER" id="PTHR43071">
    <property type="entry name" value="2-AMINO-4-HYDROXY-6-HYDROXYMETHYLDIHYDROPTERIDINE PYROPHOSPHOKINASE"/>
    <property type="match status" value="1"/>
</dbReference>
<reference evidence="10" key="1">
    <citation type="submission" date="2017-09" db="EMBL/GenBank/DDBJ databases">
        <title>Depth-based differentiation of microbial function through sediment-hosted aquifers and enrichment of novel symbionts in the deep terrestrial subsurface.</title>
        <authorList>
            <person name="Probst A.J."/>
            <person name="Ladd B."/>
            <person name="Jarett J.K."/>
            <person name="Geller-Mcgrath D.E."/>
            <person name="Sieber C.M.K."/>
            <person name="Emerson J.B."/>
            <person name="Anantharaman K."/>
            <person name="Thomas B.C."/>
            <person name="Malmstrom R."/>
            <person name="Stieglmeier M."/>
            <person name="Klingl A."/>
            <person name="Woyke T."/>
            <person name="Ryan C.M."/>
            <person name="Banfield J.F."/>
        </authorList>
    </citation>
    <scope>NUCLEOTIDE SEQUENCE [LARGE SCALE GENOMIC DNA]</scope>
</reference>
<dbReference type="GO" id="GO:0046654">
    <property type="term" value="P:tetrahydrofolate biosynthetic process"/>
    <property type="evidence" value="ECO:0007669"/>
    <property type="project" value="UniProtKB-UniPathway"/>
</dbReference>
<dbReference type="GO" id="GO:0005524">
    <property type="term" value="F:ATP binding"/>
    <property type="evidence" value="ECO:0007669"/>
    <property type="project" value="UniProtKB-KW"/>
</dbReference>
<comment type="pathway">
    <text evidence="1">Cofactor biosynthesis; tetrahydrofolate biosynthesis; 2-amino-4-hydroxy-6-hydroxymethyl-7,8-dihydropteridine diphosphate from 7,8-dihydroneopterin triphosphate: step 4/4.</text>
</comment>
<dbReference type="EMBL" id="PFMR01000193">
    <property type="protein sequence ID" value="PIZ16347.1"/>
    <property type="molecule type" value="Genomic_DNA"/>
</dbReference>
<protein>
    <recommendedName>
        <fullName evidence="2">2-amino-4-hydroxy-6-hydroxymethyldihydropteridine diphosphokinase</fullName>
        <ecNumber evidence="2">2.7.6.3</ecNumber>
    </recommendedName>
</protein>
<keyword evidence="6" id="KW-0067">ATP-binding</keyword>
<keyword evidence="7" id="KW-0289">Folate biosynthesis</keyword>
<evidence type="ECO:0000256" key="5">
    <source>
        <dbReference type="ARBA" id="ARBA00022777"/>
    </source>
</evidence>
<evidence type="ECO:0000256" key="3">
    <source>
        <dbReference type="ARBA" id="ARBA00022679"/>
    </source>
</evidence>
<keyword evidence="3" id="KW-0808">Transferase</keyword>
<dbReference type="GO" id="GO:0016301">
    <property type="term" value="F:kinase activity"/>
    <property type="evidence" value="ECO:0007669"/>
    <property type="project" value="UniProtKB-KW"/>
</dbReference>
<dbReference type="PROSITE" id="PS00794">
    <property type="entry name" value="HPPK"/>
    <property type="match status" value="1"/>
</dbReference>
<evidence type="ECO:0000313" key="10">
    <source>
        <dbReference type="Proteomes" id="UP000229307"/>
    </source>
</evidence>
<accession>A0A2M7S9Y6</accession>
<dbReference type="PANTHER" id="PTHR43071:SF1">
    <property type="entry name" value="2-AMINO-4-HYDROXY-6-HYDROXYMETHYLDIHYDROPTERIDINE PYROPHOSPHOKINASE"/>
    <property type="match status" value="1"/>
</dbReference>
<dbReference type="GO" id="GO:0046656">
    <property type="term" value="P:folic acid biosynthetic process"/>
    <property type="evidence" value="ECO:0007669"/>
    <property type="project" value="UniProtKB-KW"/>
</dbReference>
<dbReference type="GO" id="GO:0003848">
    <property type="term" value="F:2-amino-4-hydroxy-6-hydroxymethyldihydropteridine diphosphokinase activity"/>
    <property type="evidence" value="ECO:0007669"/>
    <property type="project" value="UniProtKB-EC"/>
</dbReference>
<dbReference type="Gene3D" id="3.30.70.560">
    <property type="entry name" value="7,8-Dihydro-6-hydroxymethylpterin-pyrophosphokinase HPPK"/>
    <property type="match status" value="1"/>
</dbReference>
<evidence type="ECO:0000259" key="8">
    <source>
        <dbReference type="PROSITE" id="PS00794"/>
    </source>
</evidence>